<evidence type="ECO:0000256" key="1">
    <source>
        <dbReference type="SAM" id="SignalP"/>
    </source>
</evidence>
<protein>
    <submittedName>
        <fullName evidence="2">Uncharacterized protein</fullName>
    </submittedName>
</protein>
<proteinExistence type="predicted"/>
<dbReference type="AlphaFoldDB" id="A0AAV7WZJ5"/>
<dbReference type="EMBL" id="JAPTSV010000786">
    <property type="protein sequence ID" value="KAJ1519043.1"/>
    <property type="molecule type" value="Genomic_DNA"/>
</dbReference>
<name>A0AAV7WZJ5_9NEOP</name>
<accession>A0AAV7WZJ5</accession>
<evidence type="ECO:0000313" key="2">
    <source>
        <dbReference type="EMBL" id="KAJ1519043.1"/>
    </source>
</evidence>
<feature type="chain" id="PRO_5043899839" evidence="1">
    <location>
        <begin position="26"/>
        <end position="230"/>
    </location>
</feature>
<evidence type="ECO:0000313" key="3">
    <source>
        <dbReference type="Proteomes" id="UP001075354"/>
    </source>
</evidence>
<organism evidence="2 3">
    <name type="scientific">Megalurothrips usitatus</name>
    <name type="common">bean blossom thrips</name>
    <dbReference type="NCBI Taxonomy" id="439358"/>
    <lineage>
        <taxon>Eukaryota</taxon>
        <taxon>Metazoa</taxon>
        <taxon>Ecdysozoa</taxon>
        <taxon>Arthropoda</taxon>
        <taxon>Hexapoda</taxon>
        <taxon>Insecta</taxon>
        <taxon>Pterygota</taxon>
        <taxon>Neoptera</taxon>
        <taxon>Paraneoptera</taxon>
        <taxon>Thysanoptera</taxon>
        <taxon>Terebrantia</taxon>
        <taxon>Thripoidea</taxon>
        <taxon>Thripidae</taxon>
        <taxon>Megalurothrips</taxon>
    </lineage>
</organism>
<keyword evidence="3" id="KW-1185">Reference proteome</keyword>
<sequence>MAKIVCFALLAVCTLQAAALPRLQADDVKQQVGDIVKRAAQQVSDLVDKAVYQVERDLQDAGYGFGMQIFQIDEVVGLQNIFHDDIPAELAGALTATDNIVTKAQKRYSNAIGNANNCTTFYLKAASDSIDALKDDASSAAAKTLLSSIASAVSSAAAQIKPLYDGVLANGAPATKTAVNQIVSTNGSYHGADVKATVQGLAGQVLPQIDSLRQAAKDVINDAVDDFLGL</sequence>
<feature type="signal peptide" evidence="1">
    <location>
        <begin position="1"/>
        <end position="25"/>
    </location>
</feature>
<gene>
    <name evidence="2" type="ORF">ONE63_011286</name>
</gene>
<keyword evidence="1" id="KW-0732">Signal</keyword>
<comment type="caution">
    <text evidence="2">The sequence shown here is derived from an EMBL/GenBank/DDBJ whole genome shotgun (WGS) entry which is preliminary data.</text>
</comment>
<dbReference type="Proteomes" id="UP001075354">
    <property type="component" value="Unassembled WGS sequence"/>
</dbReference>
<reference evidence="2" key="1">
    <citation type="submission" date="2022-12" db="EMBL/GenBank/DDBJ databases">
        <title>Chromosome-level genome assembly of the bean flower thrips Megalurothrips usitatus.</title>
        <authorList>
            <person name="Ma L."/>
            <person name="Liu Q."/>
            <person name="Li H."/>
            <person name="Cai W."/>
        </authorList>
    </citation>
    <scope>NUCLEOTIDE SEQUENCE</scope>
    <source>
        <strain evidence="2">Cailab_2022a</strain>
    </source>
</reference>